<name>A0AAD9IF46_PROWI</name>
<dbReference type="Pfam" id="PF13450">
    <property type="entry name" value="NAD_binding_8"/>
    <property type="match status" value="1"/>
</dbReference>
<keyword evidence="3" id="KW-1185">Reference proteome</keyword>
<dbReference type="SUPFAM" id="SSF51905">
    <property type="entry name" value="FAD/NAD(P)-binding domain"/>
    <property type="match status" value="1"/>
</dbReference>
<proteinExistence type="inferred from homology"/>
<protein>
    <recommendedName>
        <fullName evidence="4">Amine oxidase domain-containing protein</fullName>
    </recommendedName>
</protein>
<evidence type="ECO:0000256" key="1">
    <source>
        <dbReference type="ARBA" id="ARBA00006046"/>
    </source>
</evidence>
<dbReference type="PRINTS" id="PR00420">
    <property type="entry name" value="RNGMNOXGNASE"/>
</dbReference>
<comment type="caution">
    <text evidence="2">The sequence shown here is derived from an EMBL/GenBank/DDBJ whole genome shotgun (WGS) entry which is preliminary data.</text>
</comment>
<dbReference type="Gene3D" id="3.50.50.60">
    <property type="entry name" value="FAD/NAD(P)-binding domain"/>
    <property type="match status" value="1"/>
</dbReference>
<evidence type="ECO:0000313" key="3">
    <source>
        <dbReference type="Proteomes" id="UP001255856"/>
    </source>
</evidence>
<comment type="similarity">
    <text evidence="1">Belongs to the carotenoid/retinoid oxidoreductase family.</text>
</comment>
<dbReference type="PANTHER" id="PTHR10668:SF103">
    <property type="entry name" value="PYRIDINE NUCLEOTIDE-DISULFIDE OXIDOREDUCTASE DOMAIN-CONTAINING PROTEIN 2"/>
    <property type="match status" value="1"/>
</dbReference>
<accession>A0AAD9IF46</accession>
<dbReference type="AlphaFoldDB" id="A0AAD9IF46"/>
<dbReference type="EMBL" id="JASFZW010000007">
    <property type="protein sequence ID" value="KAK2077063.1"/>
    <property type="molecule type" value="Genomic_DNA"/>
</dbReference>
<sequence length="457" mass="49662">MLRQRLYSSRSLLRSSAAGFCSRSKSDVAIVGGGHNGLIAACLLARQGLEVDVYEEKDVVGGACRTETPFPKAPTLGQSTGAYLLGVMPPELIKLLGIRLPLLRRDPHYFLPTIGARSGRGGTCRQAELEQLREDLAPSWFSEPLSAEGTAERYIRPALRSVFLDLVREPVGRYLDRHAFQSDLLKAMYATTDAFSGLTAGLETAGAGANFLLHNMCRLPGSSGSWMVVAGGMGTVTRELLRAAEAAGARMGGAGVTGVLLADGEFRPARAVVCNADPFRMQTLVNLALRGLPRFKCLPDEIGQHRTTTHILPPGDSVLQDTQRAFEEAQAGKLPAFPTIEMYFHTTVDPSIAADSGLHSAALFVQWVPHTLAESSWEDQEAAYVDHLIGLVERFAPGFSELVVDTFTLTPPKIESYFGITQGHIHHVDNTFAFDQRVPHRLPIESWLVTDTDPPTD</sequence>
<dbReference type="PANTHER" id="PTHR10668">
    <property type="entry name" value="PHYTOENE DEHYDROGENASE"/>
    <property type="match status" value="1"/>
</dbReference>
<dbReference type="Proteomes" id="UP001255856">
    <property type="component" value="Unassembled WGS sequence"/>
</dbReference>
<evidence type="ECO:0008006" key="4">
    <source>
        <dbReference type="Google" id="ProtNLM"/>
    </source>
</evidence>
<organism evidence="2 3">
    <name type="scientific">Prototheca wickerhamii</name>
    <dbReference type="NCBI Taxonomy" id="3111"/>
    <lineage>
        <taxon>Eukaryota</taxon>
        <taxon>Viridiplantae</taxon>
        <taxon>Chlorophyta</taxon>
        <taxon>core chlorophytes</taxon>
        <taxon>Trebouxiophyceae</taxon>
        <taxon>Chlorellales</taxon>
        <taxon>Chlorellaceae</taxon>
        <taxon>Prototheca</taxon>
    </lineage>
</organism>
<gene>
    <name evidence="2" type="ORF">QBZ16_004696</name>
</gene>
<evidence type="ECO:0000313" key="2">
    <source>
        <dbReference type="EMBL" id="KAK2077063.1"/>
    </source>
</evidence>
<reference evidence="2" key="1">
    <citation type="submission" date="2021-01" db="EMBL/GenBank/DDBJ databases">
        <authorList>
            <person name="Eckstrom K.M.E."/>
        </authorList>
    </citation>
    <scope>NUCLEOTIDE SEQUENCE</scope>
    <source>
        <strain evidence="2">UVCC 0001</strain>
    </source>
</reference>
<dbReference type="InterPro" id="IPR036188">
    <property type="entry name" value="FAD/NAD-bd_sf"/>
</dbReference>